<dbReference type="InterPro" id="IPR050208">
    <property type="entry name" value="MHC_class-I_related"/>
</dbReference>
<evidence type="ECO:0000313" key="4">
    <source>
        <dbReference type="Proteomes" id="UP000694389"/>
    </source>
</evidence>
<dbReference type="InterPro" id="IPR003597">
    <property type="entry name" value="Ig_C1-set"/>
</dbReference>
<keyword evidence="4" id="KW-1185">Reference proteome</keyword>
<dbReference type="InterPro" id="IPR011161">
    <property type="entry name" value="MHC_I-like_Ag-recog"/>
</dbReference>
<name>A0A8P4K9P0_DICLA</name>
<keyword evidence="1" id="KW-0325">Glycoprotein</keyword>
<dbReference type="GeneTree" id="ENSGT01120000271828"/>
<dbReference type="InterPro" id="IPR036179">
    <property type="entry name" value="Ig-like_dom_sf"/>
</dbReference>
<dbReference type="PROSITE" id="PS50835">
    <property type="entry name" value="IG_LIKE"/>
    <property type="match status" value="1"/>
</dbReference>
<dbReference type="SUPFAM" id="SSF48726">
    <property type="entry name" value="Immunoglobulin"/>
    <property type="match status" value="1"/>
</dbReference>
<proteinExistence type="predicted"/>
<reference evidence="3" key="2">
    <citation type="submission" date="2025-09" db="UniProtKB">
        <authorList>
            <consortium name="Ensembl"/>
        </authorList>
    </citation>
    <scope>IDENTIFICATION</scope>
</reference>
<dbReference type="GO" id="GO:0009897">
    <property type="term" value="C:external side of plasma membrane"/>
    <property type="evidence" value="ECO:0007669"/>
    <property type="project" value="TreeGrafter"/>
</dbReference>
<dbReference type="InterPro" id="IPR037055">
    <property type="entry name" value="MHC_I-like_Ag-recog_sf"/>
</dbReference>
<dbReference type="SMART" id="SM00407">
    <property type="entry name" value="IGc1"/>
    <property type="match status" value="1"/>
</dbReference>
<reference evidence="3" key="1">
    <citation type="submission" date="2025-08" db="UniProtKB">
        <authorList>
            <consortium name="Ensembl"/>
        </authorList>
    </citation>
    <scope>IDENTIFICATION</scope>
</reference>
<dbReference type="GO" id="GO:0006955">
    <property type="term" value="P:immune response"/>
    <property type="evidence" value="ECO:0007669"/>
    <property type="project" value="TreeGrafter"/>
</dbReference>
<dbReference type="Pfam" id="PF00129">
    <property type="entry name" value="MHC_I"/>
    <property type="match status" value="1"/>
</dbReference>
<dbReference type="PANTHER" id="PTHR16675">
    <property type="entry name" value="MHC CLASS I-RELATED"/>
    <property type="match status" value="1"/>
</dbReference>
<dbReference type="Gene3D" id="3.30.500.10">
    <property type="entry name" value="MHC class I-like antigen recognition-like"/>
    <property type="match status" value="1"/>
</dbReference>
<dbReference type="InterPro" id="IPR011162">
    <property type="entry name" value="MHC_I/II-like_Ag-recog"/>
</dbReference>
<dbReference type="Pfam" id="PF07654">
    <property type="entry name" value="C1-set"/>
    <property type="match status" value="1"/>
</dbReference>
<feature type="domain" description="Ig-like" evidence="2">
    <location>
        <begin position="189"/>
        <end position="267"/>
    </location>
</feature>
<accession>A0A8P4K9P0</accession>
<dbReference type="SUPFAM" id="SSF54452">
    <property type="entry name" value="MHC antigen-recognition domain"/>
    <property type="match status" value="1"/>
</dbReference>
<dbReference type="Ensembl" id="ENSDLAT00005088040.1">
    <property type="protein sequence ID" value="ENSDLAP00005071268.1"/>
    <property type="gene ID" value="ENSDLAG00005032947.1"/>
</dbReference>
<dbReference type="Gene3D" id="2.60.40.10">
    <property type="entry name" value="Immunoglobulins"/>
    <property type="match status" value="1"/>
</dbReference>
<protein>
    <recommendedName>
        <fullName evidence="2">Ig-like domain-containing protein</fullName>
    </recommendedName>
</protein>
<organism evidence="3 4">
    <name type="scientific">Dicentrarchus labrax</name>
    <name type="common">European seabass</name>
    <name type="synonym">Morone labrax</name>
    <dbReference type="NCBI Taxonomy" id="13489"/>
    <lineage>
        <taxon>Eukaryota</taxon>
        <taxon>Metazoa</taxon>
        <taxon>Chordata</taxon>
        <taxon>Craniata</taxon>
        <taxon>Vertebrata</taxon>
        <taxon>Euteleostomi</taxon>
        <taxon>Actinopterygii</taxon>
        <taxon>Neopterygii</taxon>
        <taxon>Teleostei</taxon>
        <taxon>Neoteleostei</taxon>
        <taxon>Acanthomorphata</taxon>
        <taxon>Eupercaria</taxon>
        <taxon>Moronidae</taxon>
        <taxon>Dicentrarchus</taxon>
    </lineage>
</organism>
<dbReference type="GO" id="GO:0005615">
    <property type="term" value="C:extracellular space"/>
    <property type="evidence" value="ECO:0007669"/>
    <property type="project" value="TreeGrafter"/>
</dbReference>
<evidence type="ECO:0000313" key="3">
    <source>
        <dbReference type="Ensembl" id="ENSDLAP00005071268.1"/>
    </source>
</evidence>
<dbReference type="CDD" id="cd07698">
    <property type="entry name" value="IgC1_MHC_I_alpha3"/>
    <property type="match status" value="1"/>
</dbReference>
<dbReference type="Proteomes" id="UP000694389">
    <property type="component" value="Unassembled WGS sequence"/>
</dbReference>
<dbReference type="InterPro" id="IPR007110">
    <property type="entry name" value="Ig-like_dom"/>
</dbReference>
<dbReference type="PANTHER" id="PTHR16675:SF237">
    <property type="entry name" value="MHC CLASS I ANTIGEN TRANSCRIPT VARIANT 1-RELATED"/>
    <property type="match status" value="1"/>
</dbReference>
<evidence type="ECO:0000256" key="1">
    <source>
        <dbReference type="ARBA" id="ARBA00023180"/>
    </source>
</evidence>
<dbReference type="FunFam" id="2.60.40.10:FF:000943">
    <property type="entry name" value="Classical MHC class I molecule, alpha-chain"/>
    <property type="match status" value="1"/>
</dbReference>
<dbReference type="InterPro" id="IPR013783">
    <property type="entry name" value="Ig-like_fold"/>
</dbReference>
<dbReference type="AlphaFoldDB" id="A0A8P4K9P0"/>
<sequence>MSVIIVFILNVCPAVKHSMKFFVTASSGVPNFPEYMGALVVDDILAGYYDSNKQILEPKQEWMKRLFEKDPQHLEFYTQTCFEIEPNYFKATIYYLKQRLNQSGGTVCVHILQEMLGCEWDDETGEVNGFMQFGYNGEDFISLDLKTSTWIALEPQRSQTHLTPYLAQQRPPFIVFLYPISVFCLFLSPELPSVSLLQKTPFSPVSCHATGFYPDRALMFWRKDGEEIHEDVDHGEILPNHDGSFQMSVDLNLHSSVPPEDWRRYDCVFQLSGEKNDIVIRLDKAEIRTNFGKTGIRIDKGEKHTFKKNLYLCLIFSFPQNNIVTKPDKAVTRINRGKTRNSFVRPLKLDLHHNYKGMLNRGTHKQTTNSVDFQRQALLRTGG</sequence>
<evidence type="ECO:0000259" key="2">
    <source>
        <dbReference type="PROSITE" id="PS50835"/>
    </source>
</evidence>